<reference evidence="3" key="1">
    <citation type="submission" date="2020-11" db="EMBL/GenBank/DDBJ databases">
        <authorList>
            <person name="Tran Van P."/>
        </authorList>
    </citation>
    <scope>NUCLEOTIDE SEQUENCE</scope>
</reference>
<feature type="transmembrane region" description="Helical" evidence="2">
    <location>
        <begin position="68"/>
        <end position="90"/>
    </location>
</feature>
<sequence>MCNIAPTLSRVRAEGRDVRGTADMRLTSANGGPGDSSLFEPDPLTKSSDEDSSDEDNDDGFGGSTVDIIILVIGSAVIILFMVGMCYTCYKMRNRQRQRTRDNARTRFRSAVAVIQVSRSPPVMEQCPDPSAPPVEHEVGTLVGLADPVNLFGALSPGAACNDVTREPETKSVSRRTTPTIHGGRRVTKMAASESTEEQNATKEMTSLPTDKTYMAVAPPRYPDRGSHNIAPEIYTSPSLPPNV</sequence>
<feature type="region of interest" description="Disordered" evidence="1">
    <location>
        <begin position="19"/>
        <end position="60"/>
    </location>
</feature>
<gene>
    <name evidence="3" type="ORF">TMSB3V08_LOCUS7825</name>
</gene>
<keyword evidence="2" id="KW-1133">Transmembrane helix</keyword>
<evidence type="ECO:0000313" key="3">
    <source>
        <dbReference type="EMBL" id="CAD7431081.1"/>
    </source>
</evidence>
<keyword evidence="2" id="KW-0812">Transmembrane</keyword>
<feature type="compositionally biased region" description="Polar residues" evidence="1">
    <location>
        <begin position="198"/>
        <end position="210"/>
    </location>
</feature>
<feature type="compositionally biased region" description="Acidic residues" evidence="1">
    <location>
        <begin position="50"/>
        <end position="59"/>
    </location>
</feature>
<evidence type="ECO:0000256" key="2">
    <source>
        <dbReference type="SAM" id="Phobius"/>
    </source>
</evidence>
<feature type="region of interest" description="Disordered" evidence="1">
    <location>
        <begin position="163"/>
        <end position="244"/>
    </location>
</feature>
<protein>
    <submittedName>
        <fullName evidence="3">Uncharacterized protein</fullName>
    </submittedName>
</protein>
<keyword evidence="2" id="KW-0472">Membrane</keyword>
<proteinExistence type="predicted"/>
<accession>A0A7R9ECB7</accession>
<dbReference type="AlphaFoldDB" id="A0A7R9ECB7"/>
<organism evidence="3">
    <name type="scientific">Timema monikensis</name>
    <dbReference type="NCBI Taxonomy" id="170555"/>
    <lineage>
        <taxon>Eukaryota</taxon>
        <taxon>Metazoa</taxon>
        <taxon>Ecdysozoa</taxon>
        <taxon>Arthropoda</taxon>
        <taxon>Hexapoda</taxon>
        <taxon>Insecta</taxon>
        <taxon>Pterygota</taxon>
        <taxon>Neoptera</taxon>
        <taxon>Polyneoptera</taxon>
        <taxon>Phasmatodea</taxon>
        <taxon>Timematodea</taxon>
        <taxon>Timematoidea</taxon>
        <taxon>Timematidae</taxon>
        <taxon>Timema</taxon>
    </lineage>
</organism>
<dbReference type="EMBL" id="OB794784">
    <property type="protein sequence ID" value="CAD7431081.1"/>
    <property type="molecule type" value="Genomic_DNA"/>
</dbReference>
<evidence type="ECO:0000256" key="1">
    <source>
        <dbReference type="SAM" id="MobiDB-lite"/>
    </source>
</evidence>
<name>A0A7R9ECB7_9NEOP</name>